<name>A0A8S5US65_9CAUD</name>
<organism evidence="1">
    <name type="scientific">Siphoviridae sp. ctPJ52</name>
    <dbReference type="NCBI Taxonomy" id="2825483"/>
    <lineage>
        <taxon>Viruses</taxon>
        <taxon>Duplodnaviria</taxon>
        <taxon>Heunggongvirae</taxon>
        <taxon>Uroviricota</taxon>
        <taxon>Caudoviricetes</taxon>
    </lineage>
</organism>
<protein>
    <submittedName>
        <fullName evidence="1">Uncharacterized protein</fullName>
    </submittedName>
</protein>
<accession>A0A8S5US65</accession>
<sequence>MRCGFLCGKGYRDRYDYSIMYGIINSCWFDDISCLPITQMVRRYQWH</sequence>
<proteinExistence type="predicted"/>
<evidence type="ECO:0000313" key="1">
    <source>
        <dbReference type="EMBL" id="DAF97317.1"/>
    </source>
</evidence>
<dbReference type="EMBL" id="BK016131">
    <property type="protein sequence ID" value="DAF97317.1"/>
    <property type="molecule type" value="Genomic_DNA"/>
</dbReference>
<reference evidence="1" key="1">
    <citation type="journal article" date="2021" name="Proc. Natl. Acad. Sci. U.S.A.">
        <title>A Catalog of Tens of Thousands of Viruses from Human Metagenomes Reveals Hidden Associations with Chronic Diseases.</title>
        <authorList>
            <person name="Tisza M.J."/>
            <person name="Buck C.B."/>
        </authorList>
    </citation>
    <scope>NUCLEOTIDE SEQUENCE</scope>
    <source>
        <strain evidence="1">CtPJ52</strain>
    </source>
</reference>